<dbReference type="Gene3D" id="3.40.50.300">
    <property type="entry name" value="P-loop containing nucleotide triphosphate hydrolases"/>
    <property type="match status" value="1"/>
</dbReference>
<feature type="repeat" description="ANK" evidence="3">
    <location>
        <begin position="1293"/>
        <end position="1316"/>
    </location>
</feature>
<name>A0A1Y2MF64_EPING</name>
<keyword evidence="1" id="KW-0677">Repeat</keyword>
<dbReference type="Pfam" id="PF24883">
    <property type="entry name" value="NPHP3_N"/>
    <property type="match status" value="1"/>
</dbReference>
<dbReference type="STRING" id="105696.A0A1Y2MF64"/>
<protein>
    <recommendedName>
        <fullName evidence="8">Heterokaryon incompatibility domain-containing protein</fullName>
    </recommendedName>
</protein>
<dbReference type="EMBL" id="KZ107838">
    <property type="protein sequence ID" value="OSS54720.1"/>
    <property type="molecule type" value="Genomic_DNA"/>
</dbReference>
<keyword evidence="2 3" id="KW-0040">ANK repeat</keyword>
<dbReference type="PROSITE" id="PS50297">
    <property type="entry name" value="ANK_REP_REGION"/>
    <property type="match status" value="3"/>
</dbReference>
<feature type="repeat" description="ANK" evidence="3">
    <location>
        <begin position="1225"/>
        <end position="1258"/>
    </location>
</feature>
<feature type="domain" description="Heterokaryon incompatibility" evidence="4">
    <location>
        <begin position="27"/>
        <end position="116"/>
    </location>
</feature>
<sequence length="1578" mass="177414">MRLLKYDDHGEVSLTDDLLGKDEIPPYAILSHTWGNEEVTFEDLTNGIGKEKNGHDKIRFCMQQAARDGLHYSWVDTCCIKKTDTTELQHAINSMFRWYKDAAVCYVFLTDVSTGKRKFDESSLASWEPAFRVSRWFSRGWTLQELLAPGNVNFFSREGKLLGGISQLFDLLHSITRLPASVLRGTPLDEFRIEERLAWTKGRTTTREEDKAYSLLGICGIFMPLIYGEGEANAFRRLRKEIRERRYATQALLDISDIEFNCLRSLSYPEQEHRRNDIHTAVRTCDWLMQDSQYNRWMNGTRGLFWVKGNPGSGKSVLMKHAAKTTAVQKPKDLVVSHFVHGQGSELQKTSVGLYRALLNSLLGHFPTCLARLATIFEDREKRYGGYQSNRWNWSGKELEEALKDILTEHTEEPHVTIFVDALDECGEGPGRTLLSYFSSLSRRAEEMKANFKVCVSSRHYPVLGFDEFPSVCVEEKNGKDIQWYVNDRLNSIGSGIARQKVEEEILLKARGGFQWVFLITKTLIDRSLVGKNVLSHIASCPLTLSEMYAALLESGSESDRRQMIKLFRWILFTERPLSAQELREALATDAKMTCTSVVDLRSHGDWSETLVDFERYVRHISKGLVEFHDREVWEHWEDSDREAQFIHQSVADFLTEEFAIDVYEGTAGAGHFLISRSCLKYLTLKEHLDHRRQRRDAISSKFPLGSYAVRYVFNHIKKAESAGQIQTDLLPSIRWSPHSNLMRQLAELWRKLNPHNIGTPCGWPFIGSSEHHVLAALGSKSALLPLLKSQPRARHCQDLDGNTPLHIALTEVHLEIVSVLLNEYRKWKQYATMRVAYLANEVTSSAYWETRPFDLDAQNHGSDTALDIAVTTEARAVVWELLDLGATVQRMNQPYLLVFYAIAEQDEAMLANLITKDVDLTGALYFAVESDSSHSIVVQLIEAGAAPGRLGSGKRDDSEDESSDYDIDVEHIGDSALHLACHKVSAELVNILLSNGISATFLDRFGRYPIHVAVAVNDESYYRNLDYHVRILKSLLKADPSTVELEDNVGRSALDIASENGRKHFIKILLKRGQFPRPSTVLTRLLVVDSMIAKFLLGMGTSRSQEFVGLLDHVDVGSRDEYGRTLLWRAAANGKATIVRLLTEKNTVDVNTTDSTKTSPLLVAISHGFLDVVEVLLKLSGIDVNTKNDAQISPLLAAADLADDRFVKRLLDVEDIDVNIEDDRGMTPLALAAAAGRRATVEALLDRYDTDFNARDATKASVVSTAVKARHIGVVEALLRKETLDVNAGDASGTTPITLAIRNGDINMVRLLLRNPTTSLHIQDRTGATPLVEAVIHRCPLILHLILSADKLRSKTERPYRSLLRGAMRYLDTGLGQPLLSLAKGIINSDVIDQHAQSTLNLAILAKNEAVVKLLLSTVYFSIDRTVIVKLLVNAVGFDVNMVDGHGNTPLWTAILHGHGDIIKLFLNTIRVDINILPGKERFPSILWWTAQQPDKTVFKMLLATDQVDLGVTGDDGESLLLWAIRNDDEEVLRLLLDTTKVDVNQVDRYGVCPILYAKRHGLTDVVGLLEAYRLRV</sequence>
<dbReference type="PROSITE" id="PS50088">
    <property type="entry name" value="ANK_REPEAT"/>
    <property type="match status" value="4"/>
</dbReference>
<evidence type="ECO:0000313" key="7">
    <source>
        <dbReference type="Proteomes" id="UP000193240"/>
    </source>
</evidence>
<dbReference type="InParanoid" id="A0A1Y2MF64"/>
<dbReference type="InterPro" id="IPR036770">
    <property type="entry name" value="Ankyrin_rpt-contain_sf"/>
</dbReference>
<evidence type="ECO:0000259" key="4">
    <source>
        <dbReference type="Pfam" id="PF06985"/>
    </source>
</evidence>
<proteinExistence type="predicted"/>
<dbReference type="SUPFAM" id="SSF48403">
    <property type="entry name" value="Ankyrin repeat"/>
    <property type="match status" value="3"/>
</dbReference>
<evidence type="ECO:0000313" key="6">
    <source>
        <dbReference type="EMBL" id="OSS54720.1"/>
    </source>
</evidence>
<dbReference type="InterPro" id="IPR002110">
    <property type="entry name" value="Ankyrin_rpt"/>
</dbReference>
<dbReference type="Pfam" id="PF06985">
    <property type="entry name" value="HET"/>
    <property type="match status" value="1"/>
</dbReference>
<organism evidence="6 7">
    <name type="scientific">Epicoccum nigrum</name>
    <name type="common">Soil fungus</name>
    <name type="synonym">Epicoccum purpurascens</name>
    <dbReference type="NCBI Taxonomy" id="105696"/>
    <lineage>
        <taxon>Eukaryota</taxon>
        <taxon>Fungi</taxon>
        <taxon>Dikarya</taxon>
        <taxon>Ascomycota</taxon>
        <taxon>Pezizomycotina</taxon>
        <taxon>Dothideomycetes</taxon>
        <taxon>Pleosporomycetidae</taxon>
        <taxon>Pleosporales</taxon>
        <taxon>Pleosporineae</taxon>
        <taxon>Didymellaceae</taxon>
        <taxon>Epicoccum</taxon>
    </lineage>
</organism>
<dbReference type="InterPro" id="IPR027417">
    <property type="entry name" value="P-loop_NTPase"/>
</dbReference>
<dbReference type="SMART" id="SM00248">
    <property type="entry name" value="ANK"/>
    <property type="match status" value="16"/>
</dbReference>
<keyword evidence="7" id="KW-1185">Reference proteome</keyword>
<gene>
    <name evidence="6" type="ORF">B5807_00251</name>
</gene>
<dbReference type="PANTHER" id="PTHR24198">
    <property type="entry name" value="ANKYRIN REPEAT AND PROTEIN KINASE DOMAIN-CONTAINING PROTEIN"/>
    <property type="match status" value="1"/>
</dbReference>
<dbReference type="Gene3D" id="1.25.40.20">
    <property type="entry name" value="Ankyrin repeat-containing domain"/>
    <property type="match status" value="5"/>
</dbReference>
<feature type="repeat" description="ANK" evidence="3">
    <location>
        <begin position="801"/>
        <end position="823"/>
    </location>
</feature>
<dbReference type="InterPro" id="IPR056884">
    <property type="entry name" value="NPHP3-like_N"/>
</dbReference>
<dbReference type="PANTHER" id="PTHR24198:SF165">
    <property type="entry name" value="ANKYRIN REPEAT-CONTAINING PROTEIN-RELATED"/>
    <property type="match status" value="1"/>
</dbReference>
<feature type="repeat" description="ANK" evidence="3">
    <location>
        <begin position="973"/>
        <end position="1005"/>
    </location>
</feature>
<dbReference type="InterPro" id="IPR010730">
    <property type="entry name" value="HET"/>
</dbReference>
<dbReference type="SUPFAM" id="SSF52540">
    <property type="entry name" value="P-loop containing nucleoside triphosphate hydrolases"/>
    <property type="match status" value="1"/>
</dbReference>
<evidence type="ECO:0008006" key="8">
    <source>
        <dbReference type="Google" id="ProtNLM"/>
    </source>
</evidence>
<evidence type="ECO:0000256" key="2">
    <source>
        <dbReference type="ARBA" id="ARBA00023043"/>
    </source>
</evidence>
<dbReference type="OMA" id="NGLMEIC"/>
<dbReference type="Proteomes" id="UP000193240">
    <property type="component" value="Unassembled WGS sequence"/>
</dbReference>
<dbReference type="Pfam" id="PF00023">
    <property type="entry name" value="Ank"/>
    <property type="match status" value="2"/>
</dbReference>
<feature type="domain" description="Nephrocystin 3-like N-terminal" evidence="5">
    <location>
        <begin position="284"/>
        <end position="459"/>
    </location>
</feature>
<dbReference type="Pfam" id="PF13637">
    <property type="entry name" value="Ank_4"/>
    <property type="match status" value="1"/>
</dbReference>
<evidence type="ECO:0000256" key="3">
    <source>
        <dbReference type="PROSITE-ProRule" id="PRU00023"/>
    </source>
</evidence>
<dbReference type="Pfam" id="PF12796">
    <property type="entry name" value="Ank_2"/>
    <property type="match status" value="4"/>
</dbReference>
<accession>A0A1Y2MF64</accession>
<evidence type="ECO:0000259" key="5">
    <source>
        <dbReference type="Pfam" id="PF24883"/>
    </source>
</evidence>
<evidence type="ECO:0000256" key="1">
    <source>
        <dbReference type="ARBA" id="ARBA00022737"/>
    </source>
</evidence>
<reference evidence="6 7" key="1">
    <citation type="journal article" date="2017" name="Genome Announc.">
        <title>Genome sequence of the saprophytic ascomycete Epicoccum nigrum ICMP 19927 strain isolated from New Zealand.</title>
        <authorList>
            <person name="Fokin M."/>
            <person name="Fleetwood D."/>
            <person name="Weir B.S."/>
            <person name="Villas-Boas S.G."/>
        </authorList>
    </citation>
    <scope>NUCLEOTIDE SEQUENCE [LARGE SCALE GENOMIC DNA]</scope>
    <source>
        <strain evidence="6 7">ICMP 19927</strain>
    </source>
</reference>